<dbReference type="GO" id="GO:0008270">
    <property type="term" value="F:zinc ion binding"/>
    <property type="evidence" value="ECO:0007669"/>
    <property type="project" value="UniProtKB-UniRule"/>
</dbReference>
<keyword evidence="6 15" id="KW-0479">Metal-binding</keyword>
<dbReference type="EMBL" id="FOUU01000009">
    <property type="protein sequence ID" value="SFN00141.1"/>
    <property type="molecule type" value="Genomic_DNA"/>
</dbReference>
<dbReference type="RefSeq" id="WP_093395918.1">
    <property type="nucleotide sequence ID" value="NZ_FOUU01000009.1"/>
</dbReference>
<dbReference type="EC" id="3.4.24.-" evidence="15"/>
<dbReference type="CDD" id="cd19501">
    <property type="entry name" value="RecA-like_FtsH"/>
    <property type="match status" value="1"/>
</dbReference>
<dbReference type="Gene3D" id="1.20.58.760">
    <property type="entry name" value="Peptidase M41"/>
    <property type="match status" value="1"/>
</dbReference>
<dbReference type="GO" id="GO:0005886">
    <property type="term" value="C:plasma membrane"/>
    <property type="evidence" value="ECO:0007669"/>
    <property type="project" value="UniProtKB-SubCell"/>
</dbReference>
<feature type="binding site" evidence="15">
    <location>
        <begin position="220"/>
        <end position="227"/>
    </location>
    <ligand>
        <name>ATP</name>
        <dbReference type="ChEBI" id="CHEBI:30616"/>
    </ligand>
</feature>
<keyword evidence="5 15" id="KW-0812">Transmembrane</keyword>
<evidence type="ECO:0000259" key="18">
    <source>
        <dbReference type="SMART" id="SM00382"/>
    </source>
</evidence>
<dbReference type="Proteomes" id="UP000199611">
    <property type="component" value="Unassembled WGS sequence"/>
</dbReference>
<name>A0A1I4VG63_9BACT</name>
<keyword evidence="20" id="KW-1185">Reference proteome</keyword>
<evidence type="ECO:0000313" key="20">
    <source>
        <dbReference type="Proteomes" id="UP000199611"/>
    </source>
</evidence>
<dbReference type="Pfam" id="PF00004">
    <property type="entry name" value="AAA"/>
    <property type="match status" value="1"/>
</dbReference>
<dbReference type="AlphaFoldDB" id="A0A1I4VG63"/>
<feature type="binding site" evidence="15">
    <location>
        <position position="446"/>
    </location>
    <ligand>
        <name>Zn(2+)</name>
        <dbReference type="ChEBI" id="CHEBI:29105"/>
        <note>catalytic</note>
    </ligand>
</feature>
<dbReference type="InterPro" id="IPR011546">
    <property type="entry name" value="Pept_M41_FtsH_extracell"/>
</dbReference>
<dbReference type="InterPro" id="IPR027417">
    <property type="entry name" value="P-loop_NTPase"/>
</dbReference>
<evidence type="ECO:0000256" key="4">
    <source>
        <dbReference type="ARBA" id="ARBA00022670"/>
    </source>
</evidence>
<feature type="active site" evidence="15">
    <location>
        <position position="443"/>
    </location>
</feature>
<evidence type="ECO:0000256" key="8">
    <source>
        <dbReference type="ARBA" id="ARBA00022801"/>
    </source>
</evidence>
<comment type="similarity">
    <text evidence="2 15">In the C-terminal section; belongs to the peptidase M41 family.</text>
</comment>
<evidence type="ECO:0000256" key="13">
    <source>
        <dbReference type="ARBA" id="ARBA00023136"/>
    </source>
</evidence>
<comment type="similarity">
    <text evidence="16">Belongs to the AAA ATPase family.</text>
</comment>
<comment type="function">
    <text evidence="15">Acts as a processive, ATP-dependent zinc metallopeptidase for both cytoplasmic and membrane proteins. Plays a role in the quality control of integral membrane proteins.</text>
</comment>
<dbReference type="STRING" id="39841.SAMN05660836_02288"/>
<evidence type="ECO:0000256" key="14">
    <source>
        <dbReference type="ARBA" id="ARBA00061570"/>
    </source>
</evidence>
<feature type="binding site" evidence="15">
    <location>
        <position position="519"/>
    </location>
    <ligand>
        <name>Zn(2+)</name>
        <dbReference type="ChEBI" id="CHEBI:29105"/>
        <note>catalytic</note>
    </ligand>
</feature>
<reference evidence="19 20" key="1">
    <citation type="submission" date="2016-10" db="EMBL/GenBank/DDBJ databases">
        <authorList>
            <person name="de Groot N.N."/>
        </authorList>
    </citation>
    <scope>NUCLEOTIDE SEQUENCE [LARGE SCALE GENOMIC DNA]</scope>
    <source>
        <strain evidence="19 20">DSM 9990</strain>
    </source>
</reference>
<evidence type="ECO:0000256" key="3">
    <source>
        <dbReference type="ARBA" id="ARBA00022475"/>
    </source>
</evidence>
<evidence type="ECO:0000313" key="19">
    <source>
        <dbReference type="EMBL" id="SFN00141.1"/>
    </source>
</evidence>
<dbReference type="FunFam" id="1.20.58.760:FF:000001">
    <property type="entry name" value="ATP-dependent zinc metalloprotease FtsH"/>
    <property type="match status" value="1"/>
</dbReference>
<evidence type="ECO:0000256" key="7">
    <source>
        <dbReference type="ARBA" id="ARBA00022741"/>
    </source>
</evidence>
<evidence type="ECO:0000256" key="6">
    <source>
        <dbReference type="ARBA" id="ARBA00022723"/>
    </source>
</evidence>
<feature type="binding site" evidence="15">
    <location>
        <position position="442"/>
    </location>
    <ligand>
        <name>Zn(2+)</name>
        <dbReference type="ChEBI" id="CHEBI:29105"/>
        <note>catalytic</note>
    </ligand>
</feature>
<dbReference type="Gene3D" id="3.40.50.300">
    <property type="entry name" value="P-loop containing nucleotide triphosphate hydrolases"/>
    <property type="match status" value="1"/>
</dbReference>
<sequence>MPEPASWKDRFGGGGSSPHPDDKKDTARKMHFSIWYFILVLMLLSWLHETLLFSQNVLSLPYSDFKSYVRQGNVESVIIGEDTIKGKFLKPVNEKMYFRTVAVNDPGLVAFLEKHNVRYTAEKQNKLLMTILSWIVPLALFALFWGYILRRMGAGPHGVLSLGKARAKIYAEKDVGVTFDDVAGIDEAKRELQEIVEYLRNPEKFKRLGAKIPKGVLLVGPPGTGKTLLARAVAGEAGVPFFSMSGSDFVEMFVGVGAARVRDLFAQAKQNAPCIIFIDELDALGKARGINPMAGHDEREQTLNQLLVEMDGFDSTTGVIIMAATNRPEILDPALLRPGRFDRHIAVDKPDIKGREEILRIHVRNVKLGPDVDLRKIAALTPGFVGADLANLVNEAALLAARRNAEYVEMKDFQEALDRIIGGLEKKNRAINPREKKIVAYHEAGHALVAMSVEHADPVNKISIIPRGIGVLGFTQQLPTEDRYLMTKQELLDRLCVLLGGRVAEEVVFGDVSTGAQNDLQRATLIARSMITEYGMSERLGPITFRSEPKAMFLHTDTAAGWALSREFSEKTAEAIDEETREIVESAHRRVRNILEKNRAWLDRLAEELLEKEVLEGEDLERFVTEFKKHRSGDQNEGGE</sequence>
<keyword evidence="8 15" id="KW-0378">Hydrolase</keyword>
<keyword evidence="7 15" id="KW-0547">Nucleotide-binding</keyword>
<evidence type="ECO:0000256" key="5">
    <source>
        <dbReference type="ARBA" id="ARBA00022692"/>
    </source>
</evidence>
<dbReference type="PANTHER" id="PTHR23076">
    <property type="entry name" value="METALLOPROTEASE M41 FTSH"/>
    <property type="match status" value="1"/>
</dbReference>
<accession>A0A1I4VG63</accession>
<evidence type="ECO:0000256" key="17">
    <source>
        <dbReference type="SAM" id="MobiDB-lite"/>
    </source>
</evidence>
<evidence type="ECO:0000256" key="1">
    <source>
        <dbReference type="ARBA" id="ARBA00004370"/>
    </source>
</evidence>
<dbReference type="Pfam" id="PF01434">
    <property type="entry name" value="Peptidase_M41"/>
    <property type="match status" value="1"/>
</dbReference>
<comment type="cofactor">
    <cofactor evidence="15">
        <name>Zn(2+)</name>
        <dbReference type="ChEBI" id="CHEBI:29105"/>
    </cofactor>
    <text evidence="15">Binds 1 zinc ion per subunit.</text>
</comment>
<evidence type="ECO:0000256" key="10">
    <source>
        <dbReference type="ARBA" id="ARBA00022840"/>
    </source>
</evidence>
<evidence type="ECO:0000256" key="2">
    <source>
        <dbReference type="ARBA" id="ARBA00010044"/>
    </source>
</evidence>
<keyword evidence="10 15" id="KW-0067">ATP-binding</keyword>
<proteinExistence type="inferred from homology"/>
<dbReference type="PROSITE" id="PS00674">
    <property type="entry name" value="AAA"/>
    <property type="match status" value="1"/>
</dbReference>
<evidence type="ECO:0000256" key="9">
    <source>
        <dbReference type="ARBA" id="ARBA00022833"/>
    </source>
</evidence>
<comment type="subunit">
    <text evidence="15">Homohexamer.</text>
</comment>
<dbReference type="GO" id="GO:0004222">
    <property type="term" value="F:metalloendopeptidase activity"/>
    <property type="evidence" value="ECO:0007669"/>
    <property type="project" value="InterPro"/>
</dbReference>
<dbReference type="GO" id="GO:0030163">
    <property type="term" value="P:protein catabolic process"/>
    <property type="evidence" value="ECO:0007669"/>
    <property type="project" value="UniProtKB-UniRule"/>
</dbReference>
<dbReference type="GO" id="GO:0006508">
    <property type="term" value="P:proteolysis"/>
    <property type="evidence" value="ECO:0007669"/>
    <property type="project" value="UniProtKB-KW"/>
</dbReference>
<dbReference type="SMART" id="SM00382">
    <property type="entry name" value="AAA"/>
    <property type="match status" value="1"/>
</dbReference>
<keyword evidence="3 15" id="KW-1003">Cell membrane</keyword>
<dbReference type="SUPFAM" id="SSF140990">
    <property type="entry name" value="FtsH protease domain-like"/>
    <property type="match status" value="1"/>
</dbReference>
<dbReference type="GO" id="GO:0004176">
    <property type="term" value="F:ATP-dependent peptidase activity"/>
    <property type="evidence" value="ECO:0007669"/>
    <property type="project" value="InterPro"/>
</dbReference>
<dbReference type="InterPro" id="IPR037219">
    <property type="entry name" value="Peptidase_M41-like"/>
</dbReference>
<protein>
    <recommendedName>
        <fullName evidence="15">ATP-dependent zinc metalloprotease FtsH</fullName>
        <ecNumber evidence="15">3.4.24.-</ecNumber>
    </recommendedName>
</protein>
<gene>
    <name evidence="15" type="primary">ftsH</name>
    <name evidence="19" type="ORF">SAMN05660836_02288</name>
</gene>
<comment type="subcellular location">
    <subcellularLocation>
        <location evidence="15">Cell membrane</location>
        <topology evidence="15">Multi-pass membrane protein</topology>
        <orientation evidence="15">Cytoplasmic side</orientation>
    </subcellularLocation>
    <subcellularLocation>
        <location evidence="1">Membrane</location>
    </subcellularLocation>
</comment>
<evidence type="ECO:0000256" key="16">
    <source>
        <dbReference type="RuleBase" id="RU003651"/>
    </source>
</evidence>
<dbReference type="InterPro" id="IPR005936">
    <property type="entry name" value="FtsH"/>
</dbReference>
<evidence type="ECO:0000256" key="15">
    <source>
        <dbReference type="HAMAP-Rule" id="MF_01458"/>
    </source>
</evidence>
<feature type="region of interest" description="Disordered" evidence="17">
    <location>
        <begin position="1"/>
        <end position="24"/>
    </location>
</feature>
<comment type="similarity">
    <text evidence="14 15">In the central section; belongs to the AAA ATPase family.</text>
</comment>
<dbReference type="Gene3D" id="1.10.8.60">
    <property type="match status" value="1"/>
</dbReference>
<dbReference type="InterPro" id="IPR003960">
    <property type="entry name" value="ATPase_AAA_CS"/>
</dbReference>
<evidence type="ECO:0000256" key="11">
    <source>
        <dbReference type="ARBA" id="ARBA00022989"/>
    </source>
</evidence>
<dbReference type="FunFam" id="3.40.50.300:FF:000001">
    <property type="entry name" value="ATP-dependent zinc metalloprotease FtsH"/>
    <property type="match status" value="1"/>
</dbReference>
<keyword evidence="12 15" id="KW-0482">Metalloprotease</keyword>
<dbReference type="InterPro" id="IPR000642">
    <property type="entry name" value="Peptidase_M41"/>
</dbReference>
<feature type="compositionally biased region" description="Basic and acidic residues" evidence="17">
    <location>
        <begin position="1"/>
        <end position="11"/>
    </location>
</feature>
<dbReference type="Gene3D" id="3.30.720.210">
    <property type="match status" value="1"/>
</dbReference>
<dbReference type="Pfam" id="PF06480">
    <property type="entry name" value="FtsH_ext"/>
    <property type="match status" value="1"/>
</dbReference>
<keyword evidence="11 15" id="KW-1133">Transmembrane helix</keyword>
<dbReference type="InterPro" id="IPR041569">
    <property type="entry name" value="AAA_lid_3"/>
</dbReference>
<keyword evidence="4 15" id="KW-0645">Protease</keyword>
<feature type="transmembrane region" description="Helical" evidence="15">
    <location>
        <begin position="34"/>
        <end position="53"/>
    </location>
</feature>
<dbReference type="FunFam" id="1.10.8.60:FF:000001">
    <property type="entry name" value="ATP-dependent zinc metalloprotease FtsH"/>
    <property type="match status" value="1"/>
</dbReference>
<dbReference type="PANTHER" id="PTHR23076:SF97">
    <property type="entry name" value="ATP-DEPENDENT ZINC METALLOPROTEASE YME1L1"/>
    <property type="match status" value="1"/>
</dbReference>
<dbReference type="HAMAP" id="MF_01458">
    <property type="entry name" value="FtsH"/>
    <property type="match status" value="1"/>
</dbReference>
<feature type="domain" description="AAA+ ATPase" evidence="18">
    <location>
        <begin position="212"/>
        <end position="351"/>
    </location>
</feature>
<dbReference type="InterPro" id="IPR003959">
    <property type="entry name" value="ATPase_AAA_core"/>
</dbReference>
<dbReference type="GO" id="GO:0005524">
    <property type="term" value="F:ATP binding"/>
    <property type="evidence" value="ECO:0007669"/>
    <property type="project" value="UniProtKB-UniRule"/>
</dbReference>
<organism evidence="19 20">
    <name type="scientific">Thermodesulforhabdus norvegica</name>
    <dbReference type="NCBI Taxonomy" id="39841"/>
    <lineage>
        <taxon>Bacteria</taxon>
        <taxon>Pseudomonadati</taxon>
        <taxon>Thermodesulfobacteriota</taxon>
        <taxon>Syntrophobacteria</taxon>
        <taxon>Syntrophobacterales</taxon>
        <taxon>Thermodesulforhabdaceae</taxon>
        <taxon>Thermodesulforhabdus</taxon>
    </lineage>
</organism>
<evidence type="ECO:0000256" key="12">
    <source>
        <dbReference type="ARBA" id="ARBA00023049"/>
    </source>
</evidence>
<dbReference type="InterPro" id="IPR003593">
    <property type="entry name" value="AAA+_ATPase"/>
</dbReference>
<dbReference type="Pfam" id="PF17862">
    <property type="entry name" value="AAA_lid_3"/>
    <property type="match status" value="1"/>
</dbReference>
<dbReference type="GO" id="GO:0016887">
    <property type="term" value="F:ATP hydrolysis activity"/>
    <property type="evidence" value="ECO:0007669"/>
    <property type="project" value="UniProtKB-UniRule"/>
</dbReference>
<keyword evidence="9 15" id="KW-0862">Zinc</keyword>
<feature type="transmembrane region" description="Helical" evidence="15">
    <location>
        <begin position="127"/>
        <end position="148"/>
    </location>
</feature>
<dbReference type="SUPFAM" id="SSF52540">
    <property type="entry name" value="P-loop containing nucleoside triphosphate hydrolases"/>
    <property type="match status" value="1"/>
</dbReference>
<keyword evidence="13 15" id="KW-0472">Membrane</keyword>
<dbReference type="NCBIfam" id="TIGR01241">
    <property type="entry name" value="FtsH_fam"/>
    <property type="match status" value="1"/>
</dbReference>